<organism evidence="1 2">
    <name type="scientific">Gigaspora margarita</name>
    <dbReference type="NCBI Taxonomy" id="4874"/>
    <lineage>
        <taxon>Eukaryota</taxon>
        <taxon>Fungi</taxon>
        <taxon>Fungi incertae sedis</taxon>
        <taxon>Mucoromycota</taxon>
        <taxon>Glomeromycotina</taxon>
        <taxon>Glomeromycetes</taxon>
        <taxon>Diversisporales</taxon>
        <taxon>Gigasporaceae</taxon>
        <taxon>Gigaspora</taxon>
    </lineage>
</organism>
<dbReference type="Proteomes" id="UP000439903">
    <property type="component" value="Unassembled WGS sequence"/>
</dbReference>
<protein>
    <submittedName>
        <fullName evidence="1">Uncharacterized protein</fullName>
    </submittedName>
</protein>
<dbReference type="AlphaFoldDB" id="A0A8H3ZW67"/>
<dbReference type="EMBL" id="WTPW01003277">
    <property type="protein sequence ID" value="KAF0348187.1"/>
    <property type="molecule type" value="Genomic_DNA"/>
</dbReference>
<proteinExistence type="predicted"/>
<name>A0A8H3ZW67_GIGMA</name>
<gene>
    <name evidence="1" type="ORF">F8M41_015568</name>
</gene>
<reference evidence="1 2" key="1">
    <citation type="journal article" date="2019" name="Environ. Microbiol.">
        <title>At the nexus of three kingdoms: the genome of the mycorrhizal fungus Gigaspora margarita provides insights into plant, endobacterial and fungal interactions.</title>
        <authorList>
            <person name="Venice F."/>
            <person name="Ghignone S."/>
            <person name="Salvioli di Fossalunga A."/>
            <person name="Amselem J."/>
            <person name="Novero M."/>
            <person name="Xianan X."/>
            <person name="Sedzielewska Toro K."/>
            <person name="Morin E."/>
            <person name="Lipzen A."/>
            <person name="Grigoriev I.V."/>
            <person name="Henrissat B."/>
            <person name="Martin F.M."/>
            <person name="Bonfante P."/>
        </authorList>
    </citation>
    <scope>NUCLEOTIDE SEQUENCE [LARGE SCALE GENOMIC DNA]</scope>
    <source>
        <strain evidence="1 2">BEG34</strain>
    </source>
</reference>
<accession>A0A8H3ZW67</accession>
<evidence type="ECO:0000313" key="2">
    <source>
        <dbReference type="Proteomes" id="UP000439903"/>
    </source>
</evidence>
<evidence type="ECO:0000313" key="1">
    <source>
        <dbReference type="EMBL" id="KAF0348187.1"/>
    </source>
</evidence>
<comment type="caution">
    <text evidence="1">The sequence shown here is derived from an EMBL/GenBank/DDBJ whole genome shotgun (WGS) entry which is preliminary data.</text>
</comment>
<sequence length="132" mass="15015">MHCHDYPFIVFGKVNLPRINLNNNPWNNALQDNISQDNILQDNISQDNVLESSIEPGASSSHSAIAERHAVIESRKAKLVSDSKTFEMLIKIINDNIENDKLYKTYKTFKQPLVGETNTCNEVLNSKKQQKT</sequence>
<dbReference type="OrthoDB" id="2468396at2759"/>
<keyword evidence="2" id="KW-1185">Reference proteome</keyword>